<dbReference type="RefSeq" id="WP_176067398.1">
    <property type="nucleotide sequence ID" value="NZ_JABWMJ010000002.1"/>
</dbReference>
<accession>A0A7Y6NLT1</accession>
<evidence type="ECO:0000313" key="2">
    <source>
        <dbReference type="Proteomes" id="UP000529637"/>
    </source>
</evidence>
<dbReference type="EMBL" id="JABWMJ010000002">
    <property type="protein sequence ID" value="NUZ05502.1"/>
    <property type="molecule type" value="Genomic_DNA"/>
</dbReference>
<evidence type="ECO:0000313" key="1">
    <source>
        <dbReference type="EMBL" id="NUZ05502.1"/>
    </source>
</evidence>
<name>A0A7Y6NLT1_9BURK</name>
<sequence length="164" mass="19173">MEWAEEQGGTIEVRSRQLPYCVILSQDCDLEHDYNQRQDSTRADNDKYLLTLLLAPAYPAEIFREGAHLQEQDLKMQRINSTAWKQLTQNGMMRYHFLTGRAELQVPDLVIDFKSFLTTPREVLYRPEFASNYLVTLEVIFREHLSGRFAHYLSRIGLPDFSSP</sequence>
<comment type="caution">
    <text evidence="1">The sequence shown here is derived from an EMBL/GenBank/DDBJ whole genome shotgun (WGS) entry which is preliminary data.</text>
</comment>
<keyword evidence="2" id="KW-1185">Reference proteome</keyword>
<gene>
    <name evidence="1" type="ORF">HQN59_06970</name>
</gene>
<dbReference type="AlphaFoldDB" id="A0A7Y6NLT1"/>
<reference evidence="1 2" key="1">
    <citation type="submission" date="2020-06" db="EMBL/GenBank/DDBJ databases">
        <title>Schlegella sp. ID0723 isolated from air conditioner.</title>
        <authorList>
            <person name="Kim D.Y."/>
            <person name="Kim D.-U."/>
        </authorList>
    </citation>
    <scope>NUCLEOTIDE SEQUENCE [LARGE SCALE GENOMIC DNA]</scope>
    <source>
        <strain evidence="1 2">ID0723</strain>
    </source>
</reference>
<protein>
    <submittedName>
        <fullName evidence="1">Uncharacterized protein</fullName>
    </submittedName>
</protein>
<proteinExistence type="predicted"/>
<organism evidence="1 2">
    <name type="scientific">Piscinibacter koreensis</name>
    <dbReference type="NCBI Taxonomy" id="2742824"/>
    <lineage>
        <taxon>Bacteria</taxon>
        <taxon>Pseudomonadati</taxon>
        <taxon>Pseudomonadota</taxon>
        <taxon>Betaproteobacteria</taxon>
        <taxon>Burkholderiales</taxon>
        <taxon>Sphaerotilaceae</taxon>
        <taxon>Piscinibacter</taxon>
    </lineage>
</organism>
<dbReference type="Proteomes" id="UP000529637">
    <property type="component" value="Unassembled WGS sequence"/>
</dbReference>